<keyword evidence="2" id="KW-0863">Zinc-finger</keyword>
<dbReference type="AlphaFoldDB" id="A0A2K1KLP5"/>
<evidence type="ECO:0000256" key="3">
    <source>
        <dbReference type="ARBA" id="ARBA00022833"/>
    </source>
</evidence>
<keyword evidence="5" id="KW-0238">DNA-binding</keyword>
<evidence type="ECO:0000256" key="6">
    <source>
        <dbReference type="ARBA" id="ARBA00023163"/>
    </source>
</evidence>
<dbReference type="GO" id="GO:0008270">
    <property type="term" value="F:zinc ion binding"/>
    <property type="evidence" value="ECO:0007669"/>
    <property type="project" value="UniProtKB-KW"/>
</dbReference>
<feature type="region of interest" description="Disordered" evidence="8">
    <location>
        <begin position="312"/>
        <end position="367"/>
    </location>
</feature>
<evidence type="ECO:0000256" key="4">
    <source>
        <dbReference type="ARBA" id="ARBA00023015"/>
    </source>
</evidence>
<name>A0A2K1KLP5_PHYPA</name>
<feature type="compositionally biased region" description="Polar residues" evidence="8">
    <location>
        <begin position="334"/>
        <end position="367"/>
    </location>
</feature>
<evidence type="ECO:0000256" key="5">
    <source>
        <dbReference type="ARBA" id="ARBA00023125"/>
    </source>
</evidence>
<evidence type="ECO:0000313" key="11">
    <source>
        <dbReference type="EnsemblPlants" id="PAC:32920354.CDS.1"/>
    </source>
</evidence>
<dbReference type="Proteomes" id="UP000006727">
    <property type="component" value="Chromosome 4"/>
</dbReference>
<evidence type="ECO:0000256" key="7">
    <source>
        <dbReference type="ARBA" id="ARBA00023242"/>
    </source>
</evidence>
<evidence type="ECO:0000313" key="10">
    <source>
        <dbReference type="EMBL" id="PNR54698.1"/>
    </source>
</evidence>
<dbReference type="Pfam" id="PF02701">
    <property type="entry name" value="Zn_ribbon_Dof"/>
    <property type="match status" value="1"/>
</dbReference>
<keyword evidence="7" id="KW-0539">Nucleus</keyword>
<reference evidence="10 12" key="1">
    <citation type="journal article" date="2008" name="Science">
        <title>The Physcomitrella genome reveals evolutionary insights into the conquest of land by plants.</title>
        <authorList>
            <person name="Rensing S."/>
            <person name="Lang D."/>
            <person name="Zimmer A."/>
            <person name="Terry A."/>
            <person name="Salamov A."/>
            <person name="Shapiro H."/>
            <person name="Nishiyama T."/>
            <person name="Perroud P.-F."/>
            <person name="Lindquist E."/>
            <person name="Kamisugi Y."/>
            <person name="Tanahashi T."/>
            <person name="Sakakibara K."/>
            <person name="Fujita T."/>
            <person name="Oishi K."/>
            <person name="Shin-I T."/>
            <person name="Kuroki Y."/>
            <person name="Toyoda A."/>
            <person name="Suzuki Y."/>
            <person name="Hashimoto A."/>
            <person name="Yamaguchi K."/>
            <person name="Sugano A."/>
            <person name="Kohara Y."/>
            <person name="Fujiyama A."/>
            <person name="Anterola A."/>
            <person name="Aoki S."/>
            <person name="Ashton N."/>
            <person name="Barbazuk W.B."/>
            <person name="Barker E."/>
            <person name="Bennetzen J."/>
            <person name="Bezanilla M."/>
            <person name="Blankenship R."/>
            <person name="Cho S.H."/>
            <person name="Dutcher S."/>
            <person name="Estelle M."/>
            <person name="Fawcett J.A."/>
            <person name="Gundlach H."/>
            <person name="Hanada K."/>
            <person name="Heyl A."/>
            <person name="Hicks K.A."/>
            <person name="Hugh J."/>
            <person name="Lohr M."/>
            <person name="Mayer K."/>
            <person name="Melkozernov A."/>
            <person name="Murata T."/>
            <person name="Nelson D."/>
            <person name="Pils B."/>
            <person name="Prigge M."/>
            <person name="Reiss B."/>
            <person name="Renner T."/>
            <person name="Rombauts S."/>
            <person name="Rushton P."/>
            <person name="Sanderfoot A."/>
            <person name="Schween G."/>
            <person name="Shiu S.-H."/>
            <person name="Stueber K."/>
            <person name="Theodoulou F.L."/>
            <person name="Tu H."/>
            <person name="Van de Peer Y."/>
            <person name="Verrier P.J."/>
            <person name="Waters E."/>
            <person name="Wood A."/>
            <person name="Yang L."/>
            <person name="Cove D."/>
            <person name="Cuming A."/>
            <person name="Hasebe M."/>
            <person name="Lucas S."/>
            <person name="Mishler D.B."/>
            <person name="Reski R."/>
            <person name="Grigoriev I."/>
            <person name="Quatrano R.S."/>
            <person name="Boore J.L."/>
        </authorList>
    </citation>
    <scope>NUCLEOTIDE SEQUENCE [LARGE SCALE GENOMIC DNA]</scope>
    <source>
        <strain evidence="11 12">cv. Gransden 2004</strain>
    </source>
</reference>
<dbReference type="EMBL" id="ABEU02000004">
    <property type="protein sequence ID" value="PNR54698.1"/>
    <property type="molecule type" value="Genomic_DNA"/>
</dbReference>
<reference evidence="11" key="3">
    <citation type="submission" date="2020-12" db="UniProtKB">
        <authorList>
            <consortium name="EnsemblPlants"/>
        </authorList>
    </citation>
    <scope>IDENTIFICATION</scope>
</reference>
<dbReference type="PROSITE" id="PS50884">
    <property type="entry name" value="ZF_DOF_2"/>
    <property type="match status" value="1"/>
</dbReference>
<gene>
    <name evidence="11" type="primary">LOC112281500</name>
    <name evidence="10" type="ORF">PHYPA_005591</name>
</gene>
<dbReference type="EnsemblPlants" id="Pp3c4_850V3.1">
    <property type="protein sequence ID" value="PAC:32920354.CDS.1"/>
    <property type="gene ID" value="Pp3c4_850"/>
</dbReference>
<organism evidence="10">
    <name type="scientific">Physcomitrium patens</name>
    <name type="common">Spreading-leaved earth moss</name>
    <name type="synonym">Physcomitrella patens</name>
    <dbReference type="NCBI Taxonomy" id="3218"/>
    <lineage>
        <taxon>Eukaryota</taxon>
        <taxon>Viridiplantae</taxon>
        <taxon>Streptophyta</taxon>
        <taxon>Embryophyta</taxon>
        <taxon>Bryophyta</taxon>
        <taxon>Bryophytina</taxon>
        <taxon>Bryopsida</taxon>
        <taxon>Funariidae</taxon>
        <taxon>Funariales</taxon>
        <taxon>Funariaceae</taxon>
        <taxon>Physcomitrium</taxon>
    </lineage>
</organism>
<feature type="compositionally biased region" description="Polar residues" evidence="8">
    <location>
        <begin position="312"/>
        <end position="326"/>
    </location>
</feature>
<dbReference type="Gramene" id="Pp3c4_850V3.1">
    <property type="protein sequence ID" value="PAC:32920354.CDS.1"/>
    <property type="gene ID" value="Pp3c4_850"/>
</dbReference>
<dbReference type="GeneID" id="112281500"/>
<dbReference type="RefSeq" id="XP_073389843.1">
    <property type="nucleotide sequence ID" value="XM_073533742.1"/>
</dbReference>
<keyword evidence="12" id="KW-1185">Reference proteome</keyword>
<dbReference type="OrthoDB" id="1927254at2759"/>
<dbReference type="EnsemblPlants" id="Pp3c4_850V3.2">
    <property type="protein sequence ID" value="PAC:32920355.CDS.1"/>
    <property type="gene ID" value="Pp3c4_850"/>
</dbReference>
<dbReference type="GO" id="GO:0003677">
    <property type="term" value="F:DNA binding"/>
    <property type="evidence" value="ECO:0000318"/>
    <property type="project" value="GO_Central"/>
</dbReference>
<keyword evidence="4" id="KW-0805">Transcription regulation</keyword>
<evidence type="ECO:0000256" key="1">
    <source>
        <dbReference type="ARBA" id="ARBA00022723"/>
    </source>
</evidence>
<dbReference type="GO" id="GO:0003700">
    <property type="term" value="F:DNA-binding transcription factor activity"/>
    <property type="evidence" value="ECO:0000318"/>
    <property type="project" value="GO_Central"/>
</dbReference>
<dbReference type="PaxDb" id="3218-PP1S267_24V6.1"/>
<dbReference type="InterPro" id="IPR003851">
    <property type="entry name" value="Znf_Dof"/>
</dbReference>
<feature type="region of interest" description="Disordered" evidence="8">
    <location>
        <begin position="94"/>
        <end position="117"/>
    </location>
</feature>
<feature type="domain" description="Dof-type" evidence="9">
    <location>
        <begin position="49"/>
        <end position="103"/>
    </location>
</feature>
<feature type="region of interest" description="Disordered" evidence="8">
    <location>
        <begin position="1"/>
        <end position="20"/>
    </location>
</feature>
<dbReference type="InterPro" id="IPR045174">
    <property type="entry name" value="Dof"/>
</dbReference>
<reference evidence="10 12" key="2">
    <citation type="journal article" date="2018" name="Plant J.">
        <title>The Physcomitrella patens chromosome-scale assembly reveals moss genome structure and evolution.</title>
        <authorList>
            <person name="Lang D."/>
            <person name="Ullrich K.K."/>
            <person name="Murat F."/>
            <person name="Fuchs J."/>
            <person name="Jenkins J."/>
            <person name="Haas F.B."/>
            <person name="Piednoel M."/>
            <person name="Gundlach H."/>
            <person name="Van Bel M."/>
            <person name="Meyberg R."/>
            <person name="Vives C."/>
            <person name="Morata J."/>
            <person name="Symeonidi A."/>
            <person name="Hiss M."/>
            <person name="Muchero W."/>
            <person name="Kamisugi Y."/>
            <person name="Saleh O."/>
            <person name="Blanc G."/>
            <person name="Decker E.L."/>
            <person name="van Gessel N."/>
            <person name="Grimwood J."/>
            <person name="Hayes R.D."/>
            <person name="Graham S.W."/>
            <person name="Gunter L.E."/>
            <person name="McDaniel S.F."/>
            <person name="Hoernstein S.N.W."/>
            <person name="Larsson A."/>
            <person name="Li F.W."/>
            <person name="Perroud P.F."/>
            <person name="Phillips J."/>
            <person name="Ranjan P."/>
            <person name="Rokshar D.S."/>
            <person name="Rothfels C.J."/>
            <person name="Schneider L."/>
            <person name="Shu S."/>
            <person name="Stevenson D.W."/>
            <person name="Thummler F."/>
            <person name="Tillich M."/>
            <person name="Villarreal Aguilar J.C."/>
            <person name="Widiez T."/>
            <person name="Wong G.K."/>
            <person name="Wymore A."/>
            <person name="Zhang Y."/>
            <person name="Zimmer A.D."/>
            <person name="Quatrano R.S."/>
            <person name="Mayer K.F.X."/>
            <person name="Goodstein D."/>
            <person name="Casacuberta J.M."/>
            <person name="Vandepoele K."/>
            <person name="Reski R."/>
            <person name="Cuming A.C."/>
            <person name="Tuskan G.A."/>
            <person name="Maumus F."/>
            <person name="Salse J."/>
            <person name="Schmutz J."/>
            <person name="Rensing S.A."/>
        </authorList>
    </citation>
    <scope>NUCLEOTIDE SEQUENCE [LARGE SCALE GENOMIC DNA]</scope>
    <source>
        <strain evidence="11 12">cv. Gransden 2004</strain>
    </source>
</reference>
<protein>
    <recommendedName>
        <fullName evidence="9">Dof-type domain-containing protein</fullName>
    </recommendedName>
</protein>
<evidence type="ECO:0000256" key="2">
    <source>
        <dbReference type="ARBA" id="ARBA00022771"/>
    </source>
</evidence>
<keyword evidence="6" id="KW-0804">Transcription</keyword>
<dbReference type="PANTHER" id="PTHR31089">
    <property type="entry name" value="CYCLIC DOF FACTOR 2"/>
    <property type="match status" value="1"/>
</dbReference>
<dbReference type="PANTHER" id="PTHR31089:SF22">
    <property type="entry name" value="CYCLIC DOF FACTOR 4"/>
    <property type="match status" value="1"/>
</dbReference>
<evidence type="ECO:0000313" key="12">
    <source>
        <dbReference type="Proteomes" id="UP000006727"/>
    </source>
</evidence>
<evidence type="ECO:0000256" key="8">
    <source>
        <dbReference type="SAM" id="MobiDB-lite"/>
    </source>
</evidence>
<accession>A0A2K1KLP5</accession>
<proteinExistence type="predicted"/>
<keyword evidence="1" id="KW-0479">Metal-binding</keyword>
<evidence type="ECO:0000259" key="9">
    <source>
        <dbReference type="PROSITE" id="PS50884"/>
    </source>
</evidence>
<keyword evidence="3" id="KW-0862">Zinc</keyword>
<sequence length="383" mass="41392">MVLLTASKDGTTEGSLEKKARKLALDGTTIPLTPDSPGKKALEKPQKVLPCPRCESMNTKFCYYNNYSVNQPRHFCRQCQRYWTVGGTLRNVPVGGGSRKKHRHQRQEPYMRTAPGSVTSPLALATAGGQPGMANMGFQQLLTHDMSGFNFSQLPGFVPQTLYPAYPVDQSQGMYAQPLSNKSTQHEFQSMHPACGVMNPQSLPTATGHYCGTDVGAQLQGDNGVNTNGAAGPVKHEFWSNMMPQNPHLQAGNHSVQSLWEECKVTSGTVPTTTADSDARKAGALVDLQAVAKSGGYDSSMLLHLGLNTRPQVSGKPSFSNHNQLDSRGVAHPTNGSSPPHGSSTIEEEGSTPTNGYSNNGYEEGDTVSSMWQDMHDIHDIFQ</sequence>
<dbReference type="PROSITE" id="PS01361">
    <property type="entry name" value="ZF_DOF_1"/>
    <property type="match status" value="1"/>
</dbReference>
<dbReference type="Gramene" id="Pp3c4_850V3.2">
    <property type="protein sequence ID" value="PAC:32920355.CDS.1"/>
    <property type="gene ID" value="Pp3c4_850"/>
</dbReference>